<evidence type="ECO:0000313" key="4">
    <source>
        <dbReference type="Proteomes" id="UP000449710"/>
    </source>
</evidence>
<sequence length="306" mass="35822">MEGNCTIIAKEDYEKHTVTPEGTAEIINKYKDPVMEVNVYILKKDGNFHLSPPKNPQGMKSYFIEEGRLYSMETKAYHDMGSMIILNPKDELFNVTAIKDTYLLVHSLQDDSYEATEKNFKHIHDILVQIQRKDAYTHDHSQRVYKLSRSMAEKLDFRGAALQNLLWAAKYHDIGKVFVPDEILNKPGALTKEEFETMQEHTTMGRDLILQYFNQETYEIICQHHERLDGSGYPQNLRNEEIRKEAKILAICDSFDAMTTDRVYKKGKTKREAIEELKSLKNRKYDEELLKLFIEVLKLEEEEEEV</sequence>
<feature type="domain" description="HD-GYP" evidence="2">
    <location>
        <begin position="115"/>
        <end position="306"/>
    </location>
</feature>
<dbReference type="RefSeq" id="WP_160718251.1">
    <property type="nucleotide sequence ID" value="NZ_SUMG01000001.1"/>
</dbReference>
<dbReference type="InterPro" id="IPR003607">
    <property type="entry name" value="HD/PDEase_dom"/>
</dbReference>
<comment type="caution">
    <text evidence="3">The sequence shown here is derived from an EMBL/GenBank/DDBJ whole genome shotgun (WGS) entry which is preliminary data.</text>
</comment>
<dbReference type="AlphaFoldDB" id="A0AA43XHH1"/>
<feature type="domain" description="HD" evidence="1">
    <location>
        <begin position="137"/>
        <end position="258"/>
    </location>
</feature>
<dbReference type="InterPro" id="IPR006674">
    <property type="entry name" value="HD_domain"/>
</dbReference>
<proteinExistence type="predicted"/>
<dbReference type="PROSITE" id="PS51832">
    <property type="entry name" value="HD_GYP"/>
    <property type="match status" value="1"/>
</dbReference>
<keyword evidence="4" id="KW-1185">Reference proteome</keyword>
<evidence type="ECO:0000259" key="2">
    <source>
        <dbReference type="PROSITE" id="PS51832"/>
    </source>
</evidence>
<protein>
    <submittedName>
        <fullName evidence="3">HD domain-containing protein</fullName>
    </submittedName>
</protein>
<evidence type="ECO:0000259" key="1">
    <source>
        <dbReference type="PROSITE" id="PS51831"/>
    </source>
</evidence>
<dbReference type="InterPro" id="IPR006675">
    <property type="entry name" value="HDIG_dom"/>
</dbReference>
<reference evidence="3 4" key="1">
    <citation type="submission" date="2019-04" db="EMBL/GenBank/DDBJ databases">
        <title>Isachenkonia alkalipeptolytica gen. nov. sp. nov. a new anaerobic, alkiliphilic organothrophic bacterium capable to reduce synthesized ferrihydrite isolated from a soda lake.</title>
        <authorList>
            <person name="Toshchakov S.V."/>
            <person name="Zavarzina D.G."/>
            <person name="Zhilina T.N."/>
            <person name="Kostrikina N.A."/>
            <person name="Kublanov I.V."/>
        </authorList>
    </citation>
    <scope>NUCLEOTIDE SEQUENCE [LARGE SCALE GENOMIC DNA]</scope>
    <source>
        <strain evidence="3 4">Z-1701</strain>
    </source>
</reference>
<dbReference type="CDD" id="cd00077">
    <property type="entry name" value="HDc"/>
    <property type="match status" value="1"/>
</dbReference>
<dbReference type="Proteomes" id="UP000449710">
    <property type="component" value="Unassembled WGS sequence"/>
</dbReference>
<accession>A0AA43XHH1</accession>
<dbReference type="NCBIfam" id="TIGR00277">
    <property type="entry name" value="HDIG"/>
    <property type="match status" value="1"/>
</dbReference>
<dbReference type="Gene3D" id="1.10.3210.10">
    <property type="entry name" value="Hypothetical protein af1432"/>
    <property type="match status" value="1"/>
</dbReference>
<dbReference type="SMART" id="SM00471">
    <property type="entry name" value="HDc"/>
    <property type="match status" value="1"/>
</dbReference>
<organism evidence="3 4">
    <name type="scientific">Isachenkonia alkalipeptolytica</name>
    <dbReference type="NCBI Taxonomy" id="2565777"/>
    <lineage>
        <taxon>Bacteria</taxon>
        <taxon>Bacillati</taxon>
        <taxon>Bacillota</taxon>
        <taxon>Clostridia</taxon>
        <taxon>Eubacteriales</taxon>
        <taxon>Clostridiaceae</taxon>
        <taxon>Isachenkonia</taxon>
    </lineage>
</organism>
<dbReference type="Pfam" id="PF13487">
    <property type="entry name" value="HD_5"/>
    <property type="match status" value="1"/>
</dbReference>
<evidence type="ECO:0000313" key="3">
    <source>
        <dbReference type="EMBL" id="NBG86942.1"/>
    </source>
</evidence>
<name>A0AA43XHH1_9CLOT</name>
<dbReference type="PANTHER" id="PTHR43155">
    <property type="entry name" value="CYCLIC DI-GMP PHOSPHODIESTERASE PA4108-RELATED"/>
    <property type="match status" value="1"/>
</dbReference>
<dbReference type="PROSITE" id="PS51831">
    <property type="entry name" value="HD"/>
    <property type="match status" value="1"/>
</dbReference>
<dbReference type="PANTHER" id="PTHR43155:SF2">
    <property type="entry name" value="CYCLIC DI-GMP PHOSPHODIESTERASE PA4108"/>
    <property type="match status" value="1"/>
</dbReference>
<dbReference type="InterPro" id="IPR037522">
    <property type="entry name" value="HD_GYP_dom"/>
</dbReference>
<gene>
    <name evidence="3" type="ORF">ISALK_00370</name>
</gene>
<dbReference type="EMBL" id="SUMG01000001">
    <property type="protein sequence ID" value="NBG86942.1"/>
    <property type="molecule type" value="Genomic_DNA"/>
</dbReference>
<dbReference type="SUPFAM" id="SSF109604">
    <property type="entry name" value="HD-domain/PDEase-like"/>
    <property type="match status" value="1"/>
</dbReference>